<dbReference type="AlphaFoldDB" id="A0A1M6JHX0"/>
<accession>A0A1M6JHX0</accession>
<evidence type="ECO:0000313" key="1">
    <source>
        <dbReference type="EMBL" id="SHJ46253.1"/>
    </source>
</evidence>
<name>A0A1M6JHX0_9FLAO</name>
<dbReference type="Proteomes" id="UP000184231">
    <property type="component" value="Unassembled WGS sequence"/>
</dbReference>
<organism evidence="1 2">
    <name type="scientific">Arenibacter nanhaiticus</name>
    <dbReference type="NCBI Taxonomy" id="558155"/>
    <lineage>
        <taxon>Bacteria</taxon>
        <taxon>Pseudomonadati</taxon>
        <taxon>Bacteroidota</taxon>
        <taxon>Flavobacteriia</taxon>
        <taxon>Flavobacteriales</taxon>
        <taxon>Flavobacteriaceae</taxon>
        <taxon>Arenibacter</taxon>
    </lineage>
</organism>
<evidence type="ECO:0000313" key="2">
    <source>
        <dbReference type="Proteomes" id="UP000184231"/>
    </source>
</evidence>
<protein>
    <submittedName>
        <fullName evidence="1">Uncharacterized protein</fullName>
    </submittedName>
</protein>
<proteinExistence type="predicted"/>
<sequence>MRNNDKNKTTFRLFIGNDFFDSNSYHMLISGPSNPTSLYLKSPFLKNTQYRTPDKTANTKTPSLFLLKKGGCY</sequence>
<keyword evidence="2" id="KW-1185">Reference proteome</keyword>
<reference evidence="1 2" key="1">
    <citation type="submission" date="2016-11" db="EMBL/GenBank/DDBJ databases">
        <authorList>
            <person name="Jaros S."/>
            <person name="Januszkiewicz K."/>
            <person name="Wedrychowicz H."/>
        </authorList>
    </citation>
    <scope>NUCLEOTIDE SEQUENCE [LARGE SCALE GENOMIC DNA]</scope>
    <source>
        <strain evidence="1 2">CGMCC 1.8863</strain>
    </source>
</reference>
<dbReference type="EMBL" id="FQYX01000022">
    <property type="protein sequence ID" value="SHJ46253.1"/>
    <property type="molecule type" value="Genomic_DNA"/>
</dbReference>
<dbReference type="STRING" id="558155.SAMN04487911_1226"/>
<gene>
    <name evidence="1" type="ORF">SAMN04487911_1226</name>
</gene>